<dbReference type="GO" id="GO:0000160">
    <property type="term" value="P:phosphorelay signal transduction system"/>
    <property type="evidence" value="ECO:0007669"/>
    <property type="project" value="InterPro"/>
</dbReference>
<organism evidence="4 5">
    <name type="scientific">Candidatus Curtissbacteria bacterium RIFCSPLOWO2_02_FULL_40_13b</name>
    <dbReference type="NCBI Taxonomy" id="1797733"/>
    <lineage>
        <taxon>Bacteria</taxon>
        <taxon>Candidatus Curtissiibacteriota</taxon>
    </lineage>
</organism>
<sequence length="124" mass="14123">MVKTILLIEDDGILIDMYRKLLLNHGYNVNTAIDGEDGLKKALEDHPNLILLDIRIPKMDGMTVLKHLRADTWGKNAKVIILTNLDATDHILQGVVDDHPSYYMVKSNTRPEIVLEHIKEVIEE</sequence>
<protein>
    <recommendedName>
        <fullName evidence="3">Response regulatory domain-containing protein</fullName>
    </recommendedName>
</protein>
<dbReference type="InterPro" id="IPR011006">
    <property type="entry name" value="CheY-like_superfamily"/>
</dbReference>
<feature type="modified residue" description="4-aspartylphosphate" evidence="2">
    <location>
        <position position="53"/>
    </location>
</feature>
<evidence type="ECO:0000259" key="3">
    <source>
        <dbReference type="PROSITE" id="PS50110"/>
    </source>
</evidence>
<evidence type="ECO:0000313" key="5">
    <source>
        <dbReference type="Proteomes" id="UP000178845"/>
    </source>
</evidence>
<dbReference type="PANTHER" id="PTHR44591">
    <property type="entry name" value="STRESS RESPONSE REGULATOR PROTEIN 1"/>
    <property type="match status" value="1"/>
</dbReference>
<dbReference type="AlphaFoldDB" id="A0A1F5HQD2"/>
<dbReference type="EMBL" id="MFBW01000047">
    <property type="protein sequence ID" value="OGE06377.1"/>
    <property type="molecule type" value="Genomic_DNA"/>
</dbReference>
<accession>A0A1F5HQD2</accession>
<dbReference type="SUPFAM" id="SSF52172">
    <property type="entry name" value="CheY-like"/>
    <property type="match status" value="1"/>
</dbReference>
<evidence type="ECO:0000256" key="2">
    <source>
        <dbReference type="PROSITE-ProRule" id="PRU00169"/>
    </source>
</evidence>
<proteinExistence type="predicted"/>
<dbReference type="PROSITE" id="PS50110">
    <property type="entry name" value="RESPONSE_REGULATORY"/>
    <property type="match status" value="1"/>
</dbReference>
<dbReference type="SMART" id="SM00448">
    <property type="entry name" value="REC"/>
    <property type="match status" value="1"/>
</dbReference>
<evidence type="ECO:0000256" key="1">
    <source>
        <dbReference type="ARBA" id="ARBA00022553"/>
    </source>
</evidence>
<evidence type="ECO:0000313" key="4">
    <source>
        <dbReference type="EMBL" id="OGE06377.1"/>
    </source>
</evidence>
<gene>
    <name evidence="4" type="ORF">A3I53_00760</name>
</gene>
<feature type="domain" description="Response regulatory" evidence="3">
    <location>
        <begin position="4"/>
        <end position="121"/>
    </location>
</feature>
<dbReference type="Gene3D" id="3.40.50.2300">
    <property type="match status" value="1"/>
</dbReference>
<dbReference type="InterPro" id="IPR050595">
    <property type="entry name" value="Bact_response_regulator"/>
</dbReference>
<dbReference type="Proteomes" id="UP000178845">
    <property type="component" value="Unassembled WGS sequence"/>
</dbReference>
<dbReference type="Pfam" id="PF00072">
    <property type="entry name" value="Response_reg"/>
    <property type="match status" value="1"/>
</dbReference>
<dbReference type="InterPro" id="IPR001789">
    <property type="entry name" value="Sig_transdc_resp-reg_receiver"/>
</dbReference>
<dbReference type="PANTHER" id="PTHR44591:SF3">
    <property type="entry name" value="RESPONSE REGULATORY DOMAIN-CONTAINING PROTEIN"/>
    <property type="match status" value="1"/>
</dbReference>
<reference evidence="4 5" key="1">
    <citation type="journal article" date="2016" name="Nat. Commun.">
        <title>Thousands of microbial genomes shed light on interconnected biogeochemical processes in an aquifer system.</title>
        <authorList>
            <person name="Anantharaman K."/>
            <person name="Brown C.T."/>
            <person name="Hug L.A."/>
            <person name="Sharon I."/>
            <person name="Castelle C.J."/>
            <person name="Probst A.J."/>
            <person name="Thomas B.C."/>
            <person name="Singh A."/>
            <person name="Wilkins M.J."/>
            <person name="Karaoz U."/>
            <person name="Brodie E.L."/>
            <person name="Williams K.H."/>
            <person name="Hubbard S.S."/>
            <person name="Banfield J.F."/>
        </authorList>
    </citation>
    <scope>NUCLEOTIDE SEQUENCE [LARGE SCALE GENOMIC DNA]</scope>
</reference>
<name>A0A1F5HQD2_9BACT</name>
<comment type="caution">
    <text evidence="4">The sequence shown here is derived from an EMBL/GenBank/DDBJ whole genome shotgun (WGS) entry which is preliminary data.</text>
</comment>
<keyword evidence="1 2" id="KW-0597">Phosphoprotein</keyword>